<keyword evidence="3" id="KW-1185">Reference proteome</keyword>
<evidence type="ECO:0000313" key="3">
    <source>
        <dbReference type="Proteomes" id="UP001286313"/>
    </source>
</evidence>
<organism evidence="2 3">
    <name type="scientific">Petrolisthes cinctipes</name>
    <name type="common">Flat porcelain crab</name>
    <dbReference type="NCBI Taxonomy" id="88211"/>
    <lineage>
        <taxon>Eukaryota</taxon>
        <taxon>Metazoa</taxon>
        <taxon>Ecdysozoa</taxon>
        <taxon>Arthropoda</taxon>
        <taxon>Crustacea</taxon>
        <taxon>Multicrustacea</taxon>
        <taxon>Malacostraca</taxon>
        <taxon>Eumalacostraca</taxon>
        <taxon>Eucarida</taxon>
        <taxon>Decapoda</taxon>
        <taxon>Pleocyemata</taxon>
        <taxon>Anomura</taxon>
        <taxon>Galatheoidea</taxon>
        <taxon>Porcellanidae</taxon>
        <taxon>Petrolisthes</taxon>
    </lineage>
</organism>
<accession>A0AAE1BHV7</accession>
<dbReference type="EMBL" id="JAWQEG010008304">
    <property type="protein sequence ID" value="KAK3850583.1"/>
    <property type="molecule type" value="Genomic_DNA"/>
</dbReference>
<sequence length="462" mass="48944">MLSGSEEEASPRRPFEFITSMFKRRRDQDHTLPPPPPLKTTPTNTITLPSHTSHFMAAVVAAAVRGEGEELEDVGDREPQHPGEGGAVGGGGREGAGGGGGTLHHTPIKTPRDIGIDMEAIRLSRQDNPYLQRVADSQTTLTEEEEAAEAAAAARRQREDRARLVAQQENQEGALSLSEVHEHLIRSPPPTTLPRTLPSVFFFPHDKNQSEGGSGAPASGGRSGQPLKPLVTRQHADVLDHHLRQILHTQRQLVVPKSRAGEGGVGCSSVPASPARNMTRRSPHSRTLSEEATLVQDTGGSAGTSVGVSTGGAGMNIGINESYWSGGGSGGSLAPVLPPGRRQHSSTDILLHPTDPPTASTAPTPTPTPPILKPIMSTTSSTPTPTPPILKPIMSTTSSTPTPTPAILKPISSKPKRGEVPVLLPACSNSLITHASMRIHPHSSNIRLASPMDEHYFFLYIA</sequence>
<evidence type="ECO:0000256" key="1">
    <source>
        <dbReference type="SAM" id="MobiDB-lite"/>
    </source>
</evidence>
<feature type="region of interest" description="Disordered" evidence="1">
    <location>
        <begin position="1"/>
        <end position="45"/>
    </location>
</feature>
<feature type="region of interest" description="Disordered" evidence="1">
    <location>
        <begin position="67"/>
        <end position="110"/>
    </location>
</feature>
<protein>
    <submittedName>
        <fullName evidence="2">Uncharacterized protein</fullName>
    </submittedName>
</protein>
<feature type="region of interest" description="Disordered" evidence="1">
    <location>
        <begin position="204"/>
        <end position="228"/>
    </location>
</feature>
<evidence type="ECO:0000313" key="2">
    <source>
        <dbReference type="EMBL" id="KAK3850583.1"/>
    </source>
</evidence>
<comment type="caution">
    <text evidence="2">The sequence shown here is derived from an EMBL/GenBank/DDBJ whole genome shotgun (WGS) entry which is preliminary data.</text>
</comment>
<feature type="region of interest" description="Disordered" evidence="1">
    <location>
        <begin position="330"/>
        <end position="370"/>
    </location>
</feature>
<dbReference type="AlphaFoldDB" id="A0AAE1BHV7"/>
<feature type="region of interest" description="Disordered" evidence="1">
    <location>
        <begin position="258"/>
        <end position="291"/>
    </location>
</feature>
<proteinExistence type="predicted"/>
<dbReference type="Proteomes" id="UP001286313">
    <property type="component" value="Unassembled WGS sequence"/>
</dbReference>
<name>A0AAE1BHV7_PETCI</name>
<gene>
    <name evidence="2" type="ORF">Pcinc_042720</name>
</gene>
<reference evidence="2" key="1">
    <citation type="submission" date="2023-10" db="EMBL/GenBank/DDBJ databases">
        <title>Genome assemblies of two species of porcelain crab, Petrolisthes cinctipes and Petrolisthes manimaculis (Anomura: Porcellanidae).</title>
        <authorList>
            <person name="Angst P."/>
        </authorList>
    </citation>
    <scope>NUCLEOTIDE SEQUENCE</scope>
    <source>
        <strain evidence="2">PB745_01</strain>
        <tissue evidence="2">Gill</tissue>
    </source>
</reference>
<feature type="compositionally biased region" description="Gly residues" evidence="1">
    <location>
        <begin position="83"/>
        <end position="102"/>
    </location>
</feature>